<sequence>MHFSFFLFFFLFFCRLTTFFLYIYTLWDKLLNEFGTWLTMCNGETVRVWNVVNLCIFPSFGYNLPCQQRRFVVCTLTAFMLSVQFCVCVCI</sequence>
<keyword evidence="1" id="KW-0812">Transmembrane</keyword>
<reference evidence="2" key="1">
    <citation type="journal article" date="2018" name="PLoS Negl. Trop. Dis.">
        <title>Sialome diversity of ticks revealed by RNAseq of single tick salivary glands.</title>
        <authorList>
            <person name="Perner J."/>
            <person name="Kropackova S."/>
            <person name="Kopacek P."/>
            <person name="Ribeiro J.M."/>
        </authorList>
    </citation>
    <scope>NUCLEOTIDE SEQUENCE</scope>
    <source>
        <strain evidence="2">Siblings of single egg batch collected in Ceske Budejovice</strain>
        <tissue evidence="2">Salivary glands</tissue>
    </source>
</reference>
<organism evidence="2">
    <name type="scientific">Ixodes ricinus</name>
    <name type="common">Common tick</name>
    <name type="synonym">Acarus ricinus</name>
    <dbReference type="NCBI Taxonomy" id="34613"/>
    <lineage>
        <taxon>Eukaryota</taxon>
        <taxon>Metazoa</taxon>
        <taxon>Ecdysozoa</taxon>
        <taxon>Arthropoda</taxon>
        <taxon>Chelicerata</taxon>
        <taxon>Arachnida</taxon>
        <taxon>Acari</taxon>
        <taxon>Parasitiformes</taxon>
        <taxon>Ixodida</taxon>
        <taxon>Ixodoidea</taxon>
        <taxon>Ixodidae</taxon>
        <taxon>Ixodinae</taxon>
        <taxon>Ixodes</taxon>
    </lineage>
</organism>
<keyword evidence="1" id="KW-1133">Transmembrane helix</keyword>
<accession>A0A147BF45</accession>
<keyword evidence="1" id="KW-0472">Membrane</keyword>
<dbReference type="EMBL" id="GEGO01006036">
    <property type="protein sequence ID" value="JAR89368.1"/>
    <property type="molecule type" value="Transcribed_RNA"/>
</dbReference>
<evidence type="ECO:0000256" key="1">
    <source>
        <dbReference type="SAM" id="Phobius"/>
    </source>
</evidence>
<feature type="transmembrane region" description="Helical" evidence="1">
    <location>
        <begin position="70"/>
        <end position="90"/>
    </location>
</feature>
<evidence type="ECO:0000313" key="2">
    <source>
        <dbReference type="EMBL" id="JAR89368.1"/>
    </source>
</evidence>
<proteinExistence type="predicted"/>
<name>A0A147BF45_IXORI</name>
<dbReference type="AlphaFoldDB" id="A0A147BF45"/>
<feature type="transmembrane region" description="Helical" evidence="1">
    <location>
        <begin position="6"/>
        <end position="27"/>
    </location>
</feature>
<protein>
    <submittedName>
        <fullName evidence="2">Uncharacterized protein</fullName>
    </submittedName>
</protein>